<reference evidence="3 4" key="1">
    <citation type="journal article" date="2019" name="PLoS Biol.">
        <title>Sex chromosomes control vertical transmission of feminizing Wolbachia symbionts in an isopod.</title>
        <authorList>
            <person name="Becking T."/>
            <person name="Chebbi M.A."/>
            <person name="Giraud I."/>
            <person name="Moumen B."/>
            <person name="Laverre T."/>
            <person name="Caubet Y."/>
            <person name="Peccoud J."/>
            <person name="Gilbert C."/>
            <person name="Cordaux R."/>
        </authorList>
    </citation>
    <scope>NUCLEOTIDE SEQUENCE [LARGE SCALE GENOMIC DNA]</scope>
    <source>
        <strain evidence="3">ANa2</strain>
        <tissue evidence="3">Whole body excluding digestive tract and cuticle</tissue>
    </source>
</reference>
<dbReference type="AlphaFoldDB" id="A0A5N5TJ65"/>
<gene>
    <name evidence="3" type="ORF">Anas_00306</name>
</gene>
<sequence length="114" mass="12837">MKRLGFQKFCAHGGNWGGLISSAMATLYPENVIAMHSNSPIINTPATNIQHIFGSILPSRVMVSVHDENLFFPLFERFNDIWRETGPLHLHTTKPDTIGEDLSLYVPINIFVEN</sequence>
<dbReference type="PANTHER" id="PTHR21661">
    <property type="entry name" value="EPOXIDE HYDROLASE 1-RELATED"/>
    <property type="match status" value="1"/>
</dbReference>
<dbReference type="Proteomes" id="UP000326759">
    <property type="component" value="Unassembled WGS sequence"/>
</dbReference>
<protein>
    <submittedName>
        <fullName evidence="3">Uncharacterized protein</fullName>
    </submittedName>
</protein>
<dbReference type="PANTHER" id="PTHR21661:SF35">
    <property type="entry name" value="EPOXIDE HYDROLASE"/>
    <property type="match status" value="1"/>
</dbReference>
<name>A0A5N5TJ65_9CRUS</name>
<dbReference type="EMBL" id="SEYY01001196">
    <property type="protein sequence ID" value="KAB7505550.1"/>
    <property type="molecule type" value="Genomic_DNA"/>
</dbReference>
<dbReference type="GO" id="GO:0097176">
    <property type="term" value="P:epoxide metabolic process"/>
    <property type="evidence" value="ECO:0007669"/>
    <property type="project" value="TreeGrafter"/>
</dbReference>
<dbReference type="InterPro" id="IPR029058">
    <property type="entry name" value="AB_hydrolase_fold"/>
</dbReference>
<dbReference type="OrthoDB" id="7130006at2759"/>
<dbReference type="Gene3D" id="3.40.50.1820">
    <property type="entry name" value="alpha/beta hydrolase"/>
    <property type="match status" value="1"/>
</dbReference>
<proteinExistence type="inferred from homology"/>
<evidence type="ECO:0000313" key="4">
    <source>
        <dbReference type="Proteomes" id="UP000326759"/>
    </source>
</evidence>
<dbReference type="SUPFAM" id="SSF53474">
    <property type="entry name" value="alpha/beta-Hydrolases"/>
    <property type="match status" value="1"/>
</dbReference>
<evidence type="ECO:0000256" key="2">
    <source>
        <dbReference type="ARBA" id="ARBA00022801"/>
    </source>
</evidence>
<accession>A0A5N5TJ65</accession>
<dbReference type="GO" id="GO:0004301">
    <property type="term" value="F:epoxide hydrolase activity"/>
    <property type="evidence" value="ECO:0007669"/>
    <property type="project" value="TreeGrafter"/>
</dbReference>
<evidence type="ECO:0000313" key="3">
    <source>
        <dbReference type="EMBL" id="KAB7505550.1"/>
    </source>
</evidence>
<comment type="similarity">
    <text evidence="1">Belongs to the peptidase S33 family.</text>
</comment>
<feature type="non-terminal residue" evidence="3">
    <location>
        <position position="114"/>
    </location>
</feature>
<keyword evidence="2" id="KW-0378">Hydrolase</keyword>
<comment type="caution">
    <text evidence="3">The sequence shown here is derived from an EMBL/GenBank/DDBJ whole genome shotgun (WGS) entry which is preliminary data.</text>
</comment>
<organism evidence="3 4">
    <name type="scientific">Armadillidium nasatum</name>
    <dbReference type="NCBI Taxonomy" id="96803"/>
    <lineage>
        <taxon>Eukaryota</taxon>
        <taxon>Metazoa</taxon>
        <taxon>Ecdysozoa</taxon>
        <taxon>Arthropoda</taxon>
        <taxon>Crustacea</taxon>
        <taxon>Multicrustacea</taxon>
        <taxon>Malacostraca</taxon>
        <taxon>Eumalacostraca</taxon>
        <taxon>Peracarida</taxon>
        <taxon>Isopoda</taxon>
        <taxon>Oniscidea</taxon>
        <taxon>Crinocheta</taxon>
        <taxon>Armadillidiidae</taxon>
        <taxon>Armadillidium</taxon>
    </lineage>
</organism>
<evidence type="ECO:0000256" key="1">
    <source>
        <dbReference type="ARBA" id="ARBA00010088"/>
    </source>
</evidence>
<keyword evidence="4" id="KW-1185">Reference proteome</keyword>